<feature type="active site" description="Nucleophile" evidence="4">
    <location>
        <position position="84"/>
    </location>
</feature>
<dbReference type="GO" id="GO:0003723">
    <property type="term" value="F:RNA binding"/>
    <property type="evidence" value="ECO:0007669"/>
    <property type="project" value="InterPro"/>
</dbReference>
<accession>A0A849K145</accession>
<evidence type="ECO:0000256" key="2">
    <source>
        <dbReference type="ARBA" id="ARBA00022694"/>
    </source>
</evidence>
<dbReference type="Gene3D" id="3.30.70.660">
    <property type="entry name" value="Pseudouridine synthase I, catalytic domain, C-terminal subdomain"/>
    <property type="match status" value="1"/>
</dbReference>
<dbReference type="HAMAP" id="MF_00171">
    <property type="entry name" value="TruA"/>
    <property type="match status" value="1"/>
</dbReference>
<dbReference type="PANTHER" id="PTHR11142">
    <property type="entry name" value="PSEUDOURIDYLATE SYNTHASE"/>
    <property type="match status" value="1"/>
</dbReference>
<dbReference type="NCBIfam" id="TIGR00071">
    <property type="entry name" value="hisT_truA"/>
    <property type="match status" value="1"/>
</dbReference>
<dbReference type="PANTHER" id="PTHR11142:SF0">
    <property type="entry name" value="TRNA PSEUDOURIDINE SYNTHASE-LIKE 1"/>
    <property type="match status" value="1"/>
</dbReference>
<keyword evidence="2 4" id="KW-0819">tRNA processing</keyword>
<dbReference type="Pfam" id="PF01416">
    <property type="entry name" value="PseudoU_synth_1"/>
    <property type="match status" value="1"/>
</dbReference>
<feature type="binding site" evidence="4">
    <location>
        <position position="153"/>
    </location>
    <ligand>
        <name>substrate</name>
    </ligand>
</feature>
<comment type="subunit">
    <text evidence="4">Homodimer.</text>
</comment>
<evidence type="ECO:0000256" key="4">
    <source>
        <dbReference type="HAMAP-Rule" id="MF_00171"/>
    </source>
</evidence>
<comment type="similarity">
    <text evidence="1 4 5">Belongs to the tRNA pseudouridine synthase TruA family.</text>
</comment>
<comment type="caution">
    <text evidence="4">Lacks conserved residue(s) required for the propagation of feature annotation.</text>
</comment>
<dbReference type="CDD" id="cd02570">
    <property type="entry name" value="PseudoU_synth_EcTruA"/>
    <property type="match status" value="1"/>
</dbReference>
<dbReference type="InterPro" id="IPR020094">
    <property type="entry name" value="TruA/RsuA/RluB/E/F_N"/>
</dbReference>
<dbReference type="InterPro" id="IPR020103">
    <property type="entry name" value="PsdUridine_synth_cat_dom_sf"/>
</dbReference>
<evidence type="ECO:0000313" key="8">
    <source>
        <dbReference type="EMBL" id="NNU26878.1"/>
    </source>
</evidence>
<keyword evidence="9" id="KW-1185">Reference proteome</keyword>
<dbReference type="SUPFAM" id="SSF55120">
    <property type="entry name" value="Pseudouridine synthase"/>
    <property type="match status" value="1"/>
</dbReference>
<feature type="region of interest" description="Disordered" evidence="6">
    <location>
        <begin position="1"/>
        <end position="21"/>
    </location>
</feature>
<dbReference type="GO" id="GO:0031119">
    <property type="term" value="P:tRNA pseudouridine synthesis"/>
    <property type="evidence" value="ECO:0007669"/>
    <property type="project" value="UniProtKB-UniRule"/>
</dbReference>
<dbReference type="InterPro" id="IPR001406">
    <property type="entry name" value="PsdUridine_synth_TruA"/>
</dbReference>
<reference evidence="8 9" key="1">
    <citation type="submission" date="2020-05" db="EMBL/GenBank/DDBJ databases">
        <title>Genome sequence of Isoptericola sp. JC619 isolated from Chilika lagoon, India.</title>
        <authorList>
            <person name="Kumar D."/>
            <person name="Appam K."/>
            <person name="Gandham S."/>
            <person name="Uppada J."/>
            <person name="Sasikala C."/>
            <person name="Venkata Ramana C."/>
        </authorList>
    </citation>
    <scope>NUCLEOTIDE SEQUENCE [LARGE SCALE GENOMIC DNA]</scope>
    <source>
        <strain evidence="8 9">JC619</strain>
    </source>
</reference>
<dbReference type="FunFam" id="3.30.70.580:FF:000008">
    <property type="entry name" value="tRNA pseudouridine synthase A"/>
    <property type="match status" value="1"/>
</dbReference>
<evidence type="ECO:0000259" key="7">
    <source>
        <dbReference type="Pfam" id="PF01416"/>
    </source>
</evidence>
<comment type="catalytic activity">
    <reaction evidence="4 5">
        <text>uridine(38/39/40) in tRNA = pseudouridine(38/39/40) in tRNA</text>
        <dbReference type="Rhea" id="RHEA:22376"/>
        <dbReference type="Rhea" id="RHEA-COMP:10085"/>
        <dbReference type="Rhea" id="RHEA-COMP:10087"/>
        <dbReference type="ChEBI" id="CHEBI:65314"/>
        <dbReference type="ChEBI" id="CHEBI:65315"/>
        <dbReference type="EC" id="5.4.99.12"/>
    </reaction>
</comment>
<dbReference type="Proteomes" id="UP000557204">
    <property type="component" value="Unassembled WGS sequence"/>
</dbReference>
<dbReference type="Gene3D" id="3.30.70.580">
    <property type="entry name" value="Pseudouridine synthase I, catalytic domain, N-terminal subdomain"/>
    <property type="match status" value="1"/>
</dbReference>
<name>A0A849K145_9MICO</name>
<dbReference type="AlphaFoldDB" id="A0A849K145"/>
<protein>
    <recommendedName>
        <fullName evidence="4">tRNA pseudouridine synthase A</fullName>
        <ecNumber evidence="4">5.4.99.12</ecNumber>
    </recommendedName>
    <alternativeName>
        <fullName evidence="4">tRNA pseudouridine(38-40) synthase</fullName>
    </alternativeName>
    <alternativeName>
        <fullName evidence="4">tRNA pseudouridylate synthase I</fullName>
    </alternativeName>
    <alternativeName>
        <fullName evidence="4">tRNA-uridine isomerase I</fullName>
    </alternativeName>
</protein>
<sequence length="317" mass="34157">MRSGTGPSSGHNGRVSITNAPEVEDGTVRVRLDIAYAGTHFAGWATQPGLRTVQGVLEEALATILRTGPLELPWPRLTVAGRTDAGVHARGQVAHVDVPRDRWDAMPGRSDREPERALVDRLAGVLPADVVVREAEVAPPGFDARFSALSRTYRYRIADEHVLRDPLRRESVLWHRRPLDVAAMDEAARPLTGLHDFAAFCKPREGATTIRELTRFAWSRPEDGPDAGLVVAEVVADAFCHSMVRALVGTSLAVGEGRRPAADAASVLAAGDRAAAGAVAPACGLTLEHVAYPVTAELGLRARRIRARRRPDEVGPR</sequence>
<organism evidence="8 9">
    <name type="scientific">Isoptericola sediminis</name>
    <dbReference type="NCBI Taxonomy" id="2733572"/>
    <lineage>
        <taxon>Bacteria</taxon>
        <taxon>Bacillati</taxon>
        <taxon>Actinomycetota</taxon>
        <taxon>Actinomycetes</taxon>
        <taxon>Micrococcales</taxon>
        <taxon>Promicromonosporaceae</taxon>
        <taxon>Isoptericola</taxon>
    </lineage>
</organism>
<gene>
    <name evidence="4 8" type="primary">truA</name>
    <name evidence="8" type="ORF">HLI28_04870</name>
</gene>
<dbReference type="EC" id="5.4.99.12" evidence="4"/>
<dbReference type="InterPro" id="IPR020097">
    <property type="entry name" value="PsdUridine_synth_TruA_a/b_dom"/>
</dbReference>
<dbReference type="InterPro" id="IPR020095">
    <property type="entry name" value="PsdUridine_synth_TruA_C"/>
</dbReference>
<comment type="function">
    <text evidence="4">Formation of pseudouridine at positions 38, 39 and 40 in the anticodon stem and loop of transfer RNAs.</text>
</comment>
<evidence type="ECO:0000256" key="3">
    <source>
        <dbReference type="ARBA" id="ARBA00023235"/>
    </source>
</evidence>
<evidence type="ECO:0000256" key="1">
    <source>
        <dbReference type="ARBA" id="ARBA00009375"/>
    </source>
</evidence>
<comment type="caution">
    <text evidence="8">The sequence shown here is derived from an EMBL/GenBank/DDBJ whole genome shotgun (WGS) entry which is preliminary data.</text>
</comment>
<proteinExistence type="inferred from homology"/>
<feature type="domain" description="Pseudouridine synthase I TruA alpha/beta" evidence="7">
    <location>
        <begin position="187"/>
        <end position="293"/>
    </location>
</feature>
<evidence type="ECO:0000313" key="9">
    <source>
        <dbReference type="Proteomes" id="UP000557204"/>
    </source>
</evidence>
<evidence type="ECO:0000256" key="6">
    <source>
        <dbReference type="SAM" id="MobiDB-lite"/>
    </source>
</evidence>
<dbReference type="EMBL" id="JABFAJ010000009">
    <property type="protein sequence ID" value="NNU26878.1"/>
    <property type="molecule type" value="Genomic_DNA"/>
</dbReference>
<feature type="compositionally biased region" description="Polar residues" evidence="6">
    <location>
        <begin position="1"/>
        <end position="19"/>
    </location>
</feature>
<dbReference type="GO" id="GO:0160147">
    <property type="term" value="F:tRNA pseudouridine(38-40) synthase activity"/>
    <property type="evidence" value="ECO:0007669"/>
    <property type="project" value="UniProtKB-EC"/>
</dbReference>
<keyword evidence="3 4" id="KW-0413">Isomerase</keyword>
<evidence type="ECO:0000256" key="5">
    <source>
        <dbReference type="RuleBase" id="RU003792"/>
    </source>
</evidence>